<evidence type="ECO:0000313" key="3">
    <source>
        <dbReference type="Proteomes" id="UP000663671"/>
    </source>
</evidence>
<dbReference type="AlphaFoldDB" id="A0A8A1MK20"/>
<protein>
    <submittedName>
        <fullName evidence="2">Uncharacterized protein</fullName>
    </submittedName>
</protein>
<sequence length="228" mass="25805">MILLSIRKVKIDPNLVIKEGLQNSEGPAIIHLNNQIAQMHYSLYQTTTSAVRDSLLIGRLQGECERLQTLLDESKSNEETYRQQLNQVSAAHSNALHELQAQHGINARLASDLRNARAGEIAAQQAHNAISAELNRVLKRFQYMDSLVDTMRLEEDRSLDPQNRSRQITDIIRDIESRLEAEYQGKLLERDTRIASLEEPVTEEDNTIPRVRSAPPFHLILPAPDASL</sequence>
<reference evidence="2" key="1">
    <citation type="submission" date="2021-01" db="EMBL/GenBank/DDBJ databases">
        <title>Chromosome-level genome assembly of a human fungal pathogen reveals clustering of transcriptionally co-regulated genes.</title>
        <authorList>
            <person name="Voorhies M."/>
            <person name="Cohen S."/>
            <person name="Shea T.P."/>
            <person name="Petrus S."/>
            <person name="Munoz J.F."/>
            <person name="Poplawski S."/>
            <person name="Goldman W.E."/>
            <person name="Michael T."/>
            <person name="Cuomo C.A."/>
            <person name="Sil A."/>
            <person name="Beyhan S."/>
        </authorList>
    </citation>
    <scope>NUCLEOTIDE SEQUENCE</scope>
    <source>
        <strain evidence="2">WU24</strain>
    </source>
</reference>
<organism evidence="2 3">
    <name type="scientific">Ajellomyces capsulatus</name>
    <name type="common">Darling's disease fungus</name>
    <name type="synonym">Histoplasma capsulatum</name>
    <dbReference type="NCBI Taxonomy" id="5037"/>
    <lineage>
        <taxon>Eukaryota</taxon>
        <taxon>Fungi</taxon>
        <taxon>Dikarya</taxon>
        <taxon>Ascomycota</taxon>
        <taxon>Pezizomycotina</taxon>
        <taxon>Eurotiomycetes</taxon>
        <taxon>Eurotiomycetidae</taxon>
        <taxon>Onygenales</taxon>
        <taxon>Ajellomycetaceae</taxon>
        <taxon>Histoplasma</taxon>
    </lineage>
</organism>
<accession>A0A8A1MK20</accession>
<dbReference type="EMBL" id="CP069114">
    <property type="protein sequence ID" value="QSS64912.1"/>
    <property type="molecule type" value="Genomic_DNA"/>
</dbReference>
<dbReference type="OrthoDB" id="4207703at2759"/>
<evidence type="ECO:0000313" key="2">
    <source>
        <dbReference type="EMBL" id="QSS64912.1"/>
    </source>
</evidence>
<name>A0A8A1MK20_AJECA</name>
<gene>
    <name evidence="2" type="ORF">I7I51_01987</name>
</gene>
<proteinExistence type="predicted"/>
<evidence type="ECO:0000256" key="1">
    <source>
        <dbReference type="SAM" id="Coils"/>
    </source>
</evidence>
<feature type="coiled-coil region" evidence="1">
    <location>
        <begin position="57"/>
        <end position="102"/>
    </location>
</feature>
<keyword evidence="1" id="KW-0175">Coiled coil</keyword>
<dbReference type="Proteomes" id="UP000663671">
    <property type="component" value="Chromosome 1"/>
</dbReference>
<dbReference type="VEuPathDB" id="FungiDB:I7I51_01987"/>